<dbReference type="Gene3D" id="1.10.287.950">
    <property type="entry name" value="Methyl-accepting chemotaxis protein"/>
    <property type="match status" value="1"/>
</dbReference>
<keyword evidence="1" id="KW-1133">Transmembrane helix</keyword>
<reference evidence="2 4" key="1">
    <citation type="submission" date="2021-03" db="EMBL/GenBank/DDBJ databases">
        <title>Draft genome and methylome analysis of Thiotrix fructosivoruns ATCC 49748.</title>
        <authorList>
            <person name="Fomenkov A."/>
            <person name="Grabovich M.Y."/>
            <person name="Roberts R.J."/>
        </authorList>
    </citation>
    <scope>NUCLEOTIDE SEQUENCE [LARGE SCALE GENOMIC DNA]</scope>
    <source>
        <strain evidence="2 4">ATCC 49748</strain>
    </source>
</reference>
<dbReference type="EMBL" id="CP072748">
    <property type="protein sequence ID" value="QTX10909.1"/>
    <property type="molecule type" value="Genomic_DNA"/>
</dbReference>
<evidence type="ECO:0000313" key="3">
    <source>
        <dbReference type="EMBL" id="QTX10909.1"/>
    </source>
</evidence>
<reference evidence="3" key="2">
    <citation type="submission" date="2021-04" db="EMBL/GenBank/DDBJ databases">
        <title>Complete Genome and methylome analysis of Thiothrix fructosivorans ATCC 49748.</title>
        <authorList>
            <person name="Fomenkov A."/>
            <person name="Sun L."/>
            <person name="Vincze T."/>
            <person name="Grabovich M.Y."/>
            <person name="Roberts R.J."/>
        </authorList>
    </citation>
    <scope>NUCLEOTIDE SEQUENCE</scope>
    <source>
        <strain evidence="3">ATCC 49748</strain>
    </source>
</reference>
<dbReference type="Proteomes" id="UP000664466">
    <property type="component" value="Unassembled WGS sequence"/>
</dbReference>
<evidence type="ECO:0000256" key="1">
    <source>
        <dbReference type="SAM" id="Phobius"/>
    </source>
</evidence>
<gene>
    <name evidence="3" type="ORF">J1836_000580</name>
    <name evidence="2" type="ORF">J1836_12235</name>
</gene>
<keyword evidence="1" id="KW-0472">Membrane</keyword>
<sequence>MKHNTKSALAHQVNVGLDVFGNAIPEVSLAGVEGTGKTLRIVKRHNMILRPSPKRVRAASRLKGTTSTALVATAPQLLKRLLPWWVAPKTAPPVEVVNERLEYAFKRLHQEFNAREQELDAKMQVLQQVQQSLAVAKPKRRLWLVPLVLVAGAAGGYMMVIMSSMQASMINMSGNINTMNGHIGTMATDTQTMAQSTQSMNQSLYYMNNNVAYMSGNVAQMNQKVGTLAQAAEPMGEAASTMNPFMKAFKSIMPF</sequence>
<dbReference type="EMBL" id="JAFMPM010000006">
    <property type="protein sequence ID" value="MBO0613677.1"/>
    <property type="molecule type" value="Genomic_DNA"/>
</dbReference>
<evidence type="ECO:0000313" key="2">
    <source>
        <dbReference type="EMBL" id="MBO0613677.1"/>
    </source>
</evidence>
<accession>A0A8B0SJA3</accession>
<proteinExistence type="predicted"/>
<dbReference type="AlphaFoldDB" id="A0A8B0SJA3"/>
<name>A0A8B0SJA3_9GAMM</name>
<feature type="transmembrane region" description="Helical" evidence="1">
    <location>
        <begin position="142"/>
        <end position="162"/>
    </location>
</feature>
<protein>
    <submittedName>
        <fullName evidence="3">Uncharacterized protein</fullName>
    </submittedName>
</protein>
<keyword evidence="1" id="KW-0812">Transmembrane</keyword>
<evidence type="ECO:0000313" key="4">
    <source>
        <dbReference type="Proteomes" id="UP000664466"/>
    </source>
</evidence>
<keyword evidence="4" id="KW-1185">Reference proteome</keyword>
<dbReference type="RefSeq" id="WP_207251348.1">
    <property type="nucleotide sequence ID" value="NZ_JAFMPM010000006.1"/>
</dbReference>
<organism evidence="3">
    <name type="scientific">Thiothrix fructosivorans</name>
    <dbReference type="NCBI Taxonomy" id="111770"/>
    <lineage>
        <taxon>Bacteria</taxon>
        <taxon>Pseudomonadati</taxon>
        <taxon>Pseudomonadota</taxon>
        <taxon>Gammaproteobacteria</taxon>
        <taxon>Thiotrichales</taxon>
        <taxon>Thiotrichaceae</taxon>
        <taxon>Thiothrix</taxon>
    </lineage>
</organism>